<reference evidence="1 2" key="1">
    <citation type="journal article" date="2016" name="Sci. Rep.">
        <title>Accelerated dysbiosis of gut microbiota during aggravation of DSS-induced colitis by a butyrate-producing bacterium.</title>
        <authorList>
            <person name="Zhang Q."/>
            <person name="Wu Y."/>
            <person name="Wang J."/>
            <person name="Wu G."/>
            <person name="Long W."/>
            <person name="Xue Z."/>
            <person name="Wang L."/>
            <person name="Zhang X."/>
            <person name="Pang X."/>
            <person name="Zhao Y."/>
            <person name="Zhao L."/>
            <person name="Zhang C."/>
        </authorList>
    </citation>
    <scope>NUCLEOTIDE SEQUENCE [LARGE SCALE GENOMIC DNA]</scope>
    <source>
        <strain evidence="1 2">BPB5</strain>
    </source>
</reference>
<sequence>MKPLEILLSKRWILKDREKELYYQLKDEIGKSRDFLTEKLGYQAIITPNLIKLEKIPAYAQNWMGIQDFSDHLEYIFLCMILMFLEDRDAREQFVLSMLTEYIQANIKEEQIDWTIYSYRRHLVKVMKYCVKIGILEIDDGSEDSFIKSDEGEVLYQNTGASRYFMKNFSRDISDYQSQEDFLKEEWIGMNEDRGIIRRQRVYRSLLMSPGIYLNDDTEEDFAYVRHYRGMIEEELNRFFDCELQVHKTSAFLIMGEDSNLGRSFPEGNTLSDIVLLWCNLFRQKIADGSIEVPAGEDIVISRQQFLTISEECKRQYGSGWIKTYREMTMGEFCKKLKEYMIFMEMIMEKYDQIIVYPIVGKVAGCYPKDFKGGETNE</sequence>
<proteinExistence type="predicted"/>
<accession>A0A1Q2C3B9</accession>
<organism evidence="1 2">
    <name type="scientific">Anaerostipes hadrus</name>
    <dbReference type="NCBI Taxonomy" id="649756"/>
    <lineage>
        <taxon>Bacteria</taxon>
        <taxon>Bacillati</taxon>
        <taxon>Bacillota</taxon>
        <taxon>Clostridia</taxon>
        <taxon>Lachnospirales</taxon>
        <taxon>Lachnospiraceae</taxon>
        <taxon>Anaerostipes</taxon>
    </lineage>
</organism>
<evidence type="ECO:0000313" key="2">
    <source>
        <dbReference type="Proteomes" id="UP000188159"/>
    </source>
</evidence>
<dbReference type="AlphaFoldDB" id="A0A1Q2C3B9"/>
<dbReference type="EMBL" id="CP012098">
    <property type="protein sequence ID" value="AQP38233.1"/>
    <property type="molecule type" value="Genomic_DNA"/>
</dbReference>
<dbReference type="RefSeq" id="WP_077325111.1">
    <property type="nucleotide sequence ID" value="NZ_CP012098.1"/>
</dbReference>
<protein>
    <recommendedName>
        <fullName evidence="3">TIGR02678 family protein</fullName>
    </recommendedName>
</protein>
<name>A0A1Q2C3B9_ANAHA</name>
<dbReference type="Pfam" id="PF09661">
    <property type="entry name" value="DUF2398"/>
    <property type="match status" value="1"/>
</dbReference>
<dbReference type="Proteomes" id="UP000188159">
    <property type="component" value="Chromosome"/>
</dbReference>
<evidence type="ECO:0000313" key="1">
    <source>
        <dbReference type="EMBL" id="AQP38233.1"/>
    </source>
</evidence>
<evidence type="ECO:0008006" key="3">
    <source>
        <dbReference type="Google" id="ProtNLM"/>
    </source>
</evidence>
<dbReference type="InterPro" id="IPR013494">
    <property type="entry name" value="CHP02678"/>
</dbReference>
<gene>
    <name evidence="1" type="ORF">DO83_00355</name>
</gene>
<dbReference type="NCBIfam" id="TIGR02678">
    <property type="entry name" value="TIGR02678 family protein"/>
    <property type="match status" value="1"/>
</dbReference>